<keyword evidence="2" id="KW-0472">Membrane</keyword>
<evidence type="ECO:0000256" key="1">
    <source>
        <dbReference type="SAM" id="MobiDB-lite"/>
    </source>
</evidence>
<protein>
    <recommendedName>
        <fullName evidence="5">Flp pilus assembly protein TadG</fullName>
    </recommendedName>
</protein>
<comment type="caution">
    <text evidence="3">The sequence shown here is derived from an EMBL/GenBank/DDBJ whole genome shotgun (WGS) entry which is preliminary data.</text>
</comment>
<evidence type="ECO:0000313" key="4">
    <source>
        <dbReference type="Proteomes" id="UP000562984"/>
    </source>
</evidence>
<keyword evidence="2" id="KW-0812">Transmembrane</keyword>
<dbReference type="AlphaFoldDB" id="A0A849A7X4"/>
<evidence type="ECO:0000313" key="3">
    <source>
        <dbReference type="EMBL" id="NNG37084.1"/>
    </source>
</evidence>
<feature type="transmembrane region" description="Helical" evidence="2">
    <location>
        <begin position="41"/>
        <end position="61"/>
    </location>
</feature>
<dbReference type="Proteomes" id="UP000562984">
    <property type="component" value="Unassembled WGS sequence"/>
</dbReference>
<organism evidence="3 4">
    <name type="scientific">Nakamurella aerolata</name>
    <dbReference type="NCBI Taxonomy" id="1656892"/>
    <lineage>
        <taxon>Bacteria</taxon>
        <taxon>Bacillati</taxon>
        <taxon>Actinomycetota</taxon>
        <taxon>Actinomycetes</taxon>
        <taxon>Nakamurellales</taxon>
        <taxon>Nakamurellaceae</taxon>
        <taxon>Nakamurella</taxon>
    </lineage>
</organism>
<proteinExistence type="predicted"/>
<keyword evidence="2" id="KW-1133">Transmembrane helix</keyword>
<feature type="region of interest" description="Disordered" evidence="1">
    <location>
        <begin position="1"/>
        <end position="37"/>
    </location>
</feature>
<dbReference type="RefSeq" id="WP_171200786.1">
    <property type="nucleotide sequence ID" value="NZ_JABEND010000010.1"/>
</dbReference>
<keyword evidence="4" id="KW-1185">Reference proteome</keyword>
<evidence type="ECO:0000256" key="2">
    <source>
        <dbReference type="SAM" id="Phobius"/>
    </source>
</evidence>
<feature type="compositionally biased region" description="Basic and acidic residues" evidence="1">
    <location>
        <begin position="14"/>
        <end position="30"/>
    </location>
</feature>
<accession>A0A849A7X4</accession>
<sequence length="180" mass="18364">MTPGRHGKQAAGPPRRDAARTAADDPHGGPEAKPSGDAGRATIEVVVLAALLLIPTIYVLLSVFRVQAATFAVTQAARDSGRLIDTAPTVSEGLRRADAAARVALADQHVPDGGLRIGLVATGGNCDDASSNPPPLSPGDTVDICVRAVVSLPGVPTVLTGDNNTVTGVYTLRVGDFREG</sequence>
<name>A0A849A7X4_9ACTN</name>
<reference evidence="3 4" key="1">
    <citation type="submission" date="2020-05" db="EMBL/GenBank/DDBJ databases">
        <title>Nakamurella sp. DB0629 isolated from air conditioner.</title>
        <authorList>
            <person name="Kim D.H."/>
            <person name="Kim D.-U."/>
        </authorList>
    </citation>
    <scope>NUCLEOTIDE SEQUENCE [LARGE SCALE GENOMIC DNA]</scope>
    <source>
        <strain evidence="3 4">DB0629</strain>
    </source>
</reference>
<evidence type="ECO:0008006" key="5">
    <source>
        <dbReference type="Google" id="ProtNLM"/>
    </source>
</evidence>
<gene>
    <name evidence="3" type="ORF">HKD39_15485</name>
</gene>
<dbReference type="EMBL" id="JABEND010000010">
    <property type="protein sequence ID" value="NNG37084.1"/>
    <property type="molecule type" value="Genomic_DNA"/>
</dbReference>